<sequence length="152" mass="17816">MALLVHPWEWSTTTQPRLRTAEKKKALRAAKCTIDGVGEASEQRHQAYLKKKRETFRTMKRDYPAHWRAIAAKNSAANKRRYRRLKENNPEDHAASRRKYAETYEAKKRKAGHTERPHIPKMSATMRLVARHVRSRSGLPEIWRSTRTLSIT</sequence>
<evidence type="ECO:0000256" key="1">
    <source>
        <dbReference type="SAM" id="MobiDB-lite"/>
    </source>
</evidence>
<keyword evidence="3" id="KW-1185">Reference proteome</keyword>
<evidence type="ECO:0000313" key="3">
    <source>
        <dbReference type="Proteomes" id="UP001451303"/>
    </source>
</evidence>
<proteinExistence type="predicted"/>
<feature type="compositionally biased region" description="Basic and acidic residues" evidence="1">
    <location>
        <begin position="85"/>
        <end position="116"/>
    </location>
</feature>
<comment type="caution">
    <text evidence="2">The sequence shown here is derived from an EMBL/GenBank/DDBJ whole genome shotgun (WGS) entry which is preliminary data.</text>
</comment>
<accession>A0ABR3DJP8</accession>
<gene>
    <name evidence="2" type="ORF">QR685DRAFT_550876</name>
</gene>
<organism evidence="2 3">
    <name type="scientific">Neurospora intermedia</name>
    <dbReference type="NCBI Taxonomy" id="5142"/>
    <lineage>
        <taxon>Eukaryota</taxon>
        <taxon>Fungi</taxon>
        <taxon>Dikarya</taxon>
        <taxon>Ascomycota</taxon>
        <taxon>Pezizomycotina</taxon>
        <taxon>Sordariomycetes</taxon>
        <taxon>Sordariomycetidae</taxon>
        <taxon>Sordariales</taxon>
        <taxon>Sordariaceae</taxon>
        <taxon>Neurospora</taxon>
    </lineage>
</organism>
<dbReference type="Proteomes" id="UP001451303">
    <property type="component" value="Unassembled WGS sequence"/>
</dbReference>
<name>A0ABR3DJP8_NEUIN</name>
<dbReference type="EMBL" id="JAVLET010000002">
    <property type="protein sequence ID" value="KAL0472904.1"/>
    <property type="molecule type" value="Genomic_DNA"/>
</dbReference>
<reference evidence="2 3" key="1">
    <citation type="submission" date="2023-09" db="EMBL/GenBank/DDBJ databases">
        <title>Multi-omics analysis of a traditional fermented food reveals byproduct-associated fungal strains for waste-to-food upcycling.</title>
        <authorList>
            <consortium name="Lawrence Berkeley National Laboratory"/>
            <person name="Rekdal V.M."/>
            <person name="Villalobos-Escobedo J.M."/>
            <person name="Rodriguez-Valeron N."/>
            <person name="Garcia M.O."/>
            <person name="Vasquez D.P."/>
            <person name="Damayanti I."/>
            <person name="Sorensen P.M."/>
            <person name="Baidoo E.E."/>
            <person name="De Carvalho A.C."/>
            <person name="Riley R."/>
            <person name="Lipzen A."/>
            <person name="He G."/>
            <person name="Yan M."/>
            <person name="Haridas S."/>
            <person name="Daum C."/>
            <person name="Yoshinaga Y."/>
            <person name="Ng V."/>
            <person name="Grigoriev I.V."/>
            <person name="Munk R."/>
            <person name="Nuraida L."/>
            <person name="Wijaya C.H."/>
            <person name="Morales P.-C."/>
            <person name="Keasling J.D."/>
        </authorList>
    </citation>
    <scope>NUCLEOTIDE SEQUENCE [LARGE SCALE GENOMIC DNA]</scope>
    <source>
        <strain evidence="2 3">FGSC 2613</strain>
    </source>
</reference>
<protein>
    <submittedName>
        <fullName evidence="2">Uncharacterized protein</fullName>
    </submittedName>
</protein>
<feature type="region of interest" description="Disordered" evidence="1">
    <location>
        <begin position="84"/>
        <end position="116"/>
    </location>
</feature>
<evidence type="ECO:0000313" key="2">
    <source>
        <dbReference type="EMBL" id="KAL0472904.1"/>
    </source>
</evidence>